<dbReference type="RefSeq" id="WP_244590384.1">
    <property type="nucleotide sequence ID" value="NZ_CAWNRH010000094.1"/>
</dbReference>
<keyword evidence="2" id="KW-0255">Endonuclease</keyword>
<keyword evidence="2" id="KW-0540">Nuclease</keyword>
<dbReference type="Proteomes" id="UP000222366">
    <property type="component" value="Unassembled WGS sequence"/>
</dbReference>
<evidence type="ECO:0000313" key="2">
    <source>
        <dbReference type="EMBL" id="PHM65048.1"/>
    </source>
</evidence>
<dbReference type="GO" id="GO:0004519">
    <property type="term" value="F:endonuclease activity"/>
    <property type="evidence" value="ECO:0007669"/>
    <property type="project" value="UniProtKB-KW"/>
</dbReference>
<accession>A0A2D0KNT4</accession>
<keyword evidence="2" id="KW-0378">Hydrolase</keyword>
<evidence type="ECO:0000256" key="1">
    <source>
        <dbReference type="SAM" id="MobiDB-lite"/>
    </source>
</evidence>
<name>A0A2D0KNT4_9GAMM</name>
<organism evidence="2 3">
    <name type="scientific">Xenorhabdus stockiae</name>
    <dbReference type="NCBI Taxonomy" id="351614"/>
    <lineage>
        <taxon>Bacteria</taxon>
        <taxon>Pseudomonadati</taxon>
        <taxon>Pseudomonadota</taxon>
        <taxon>Gammaproteobacteria</taxon>
        <taxon>Enterobacterales</taxon>
        <taxon>Morganellaceae</taxon>
        <taxon>Xenorhabdus</taxon>
    </lineage>
</organism>
<feature type="compositionally biased region" description="Polar residues" evidence="1">
    <location>
        <begin position="1"/>
        <end position="33"/>
    </location>
</feature>
<gene>
    <name evidence="2" type="primary">cdiA</name>
    <name evidence="2" type="ORF">Xsto_02360</name>
</gene>
<dbReference type="AlphaFoldDB" id="A0A2D0KNT4"/>
<feature type="region of interest" description="Disordered" evidence="1">
    <location>
        <begin position="1"/>
        <end position="34"/>
    </location>
</feature>
<dbReference type="EC" id="3.1.-.-" evidence="2"/>
<comment type="caution">
    <text evidence="2">The sequence shown here is derived from an EMBL/GenBank/DDBJ whole genome shotgun (WGS) entry which is preliminary data.</text>
</comment>
<sequence length="161" mass="17343">MNTGPNHTGNNDGQINTGATHTGNNAGKPNTGGNILITPVPEQPSIDDLAYLAAKGKQPYQPNQGAVGNMGEFFGQAGFGSETKKNSQKTNQIYQGQSVYQASGKVSEYIKKGDKFYLDGDHKNYLEVFDSRGKAKVVLNLDGSYNQSKTEAALKEGRRLK</sequence>
<evidence type="ECO:0000313" key="3">
    <source>
        <dbReference type="Proteomes" id="UP000222366"/>
    </source>
</evidence>
<protein>
    <submittedName>
        <fullName evidence="2">16S rRNA endonuclease CdiA</fullName>
        <ecNumber evidence="2">3.1.-.-</ecNumber>
    </submittedName>
</protein>
<dbReference type="EMBL" id="NJAJ01000020">
    <property type="protein sequence ID" value="PHM65048.1"/>
    <property type="molecule type" value="Genomic_DNA"/>
</dbReference>
<dbReference type="GO" id="GO:0016787">
    <property type="term" value="F:hydrolase activity"/>
    <property type="evidence" value="ECO:0007669"/>
    <property type="project" value="UniProtKB-KW"/>
</dbReference>
<proteinExistence type="predicted"/>
<keyword evidence="3" id="KW-1185">Reference proteome</keyword>
<reference evidence="2 3" key="1">
    <citation type="journal article" date="2017" name="Nat. Microbiol.">
        <title>Natural product diversity associated with the nematode symbionts Photorhabdus and Xenorhabdus.</title>
        <authorList>
            <person name="Tobias N.J."/>
            <person name="Wolff H."/>
            <person name="Djahanschiri B."/>
            <person name="Grundmann F."/>
            <person name="Kronenwerth M."/>
            <person name="Shi Y.M."/>
            <person name="Simonyi S."/>
            <person name="Grun P."/>
            <person name="Shapiro-Ilan D."/>
            <person name="Pidot S.J."/>
            <person name="Stinear T.P."/>
            <person name="Ebersberger I."/>
            <person name="Bode H.B."/>
        </authorList>
    </citation>
    <scope>NUCLEOTIDE SEQUENCE [LARGE SCALE GENOMIC DNA]</scope>
    <source>
        <strain evidence="2 3">DSM 17904</strain>
    </source>
</reference>